<accession>A0A6N7X6S8</accession>
<dbReference type="EMBL" id="VUNP01000030">
    <property type="protein sequence ID" value="MST54124.1"/>
    <property type="molecule type" value="Genomic_DNA"/>
</dbReference>
<evidence type="ECO:0000256" key="3">
    <source>
        <dbReference type="ARBA" id="ARBA00022475"/>
    </source>
</evidence>
<name>A0A6N7X6S8_STRAY</name>
<dbReference type="RefSeq" id="WP_154455243.1">
    <property type="nucleotide sequence ID" value="NZ_BRXN01000059.1"/>
</dbReference>
<feature type="transmembrane region" description="Helical" evidence="7">
    <location>
        <begin position="67"/>
        <end position="85"/>
    </location>
</feature>
<dbReference type="Proteomes" id="UP000471052">
    <property type="component" value="Unassembled WGS sequence"/>
</dbReference>
<dbReference type="AlphaFoldDB" id="A0A6N7X6S8"/>
<evidence type="ECO:0000313" key="9">
    <source>
        <dbReference type="EMBL" id="MST54124.1"/>
    </source>
</evidence>
<keyword evidence="4 7" id="KW-0812">Transmembrane</keyword>
<evidence type="ECO:0000256" key="7">
    <source>
        <dbReference type="SAM" id="Phobius"/>
    </source>
</evidence>
<dbReference type="PANTHER" id="PTHR30506:SF3">
    <property type="entry name" value="UPF0126 INNER MEMBRANE PROTEIN YADS-RELATED"/>
    <property type="match status" value="1"/>
</dbReference>
<feature type="transmembrane region" description="Helical" evidence="7">
    <location>
        <begin position="32"/>
        <end position="55"/>
    </location>
</feature>
<dbReference type="PANTHER" id="PTHR30506">
    <property type="entry name" value="INNER MEMBRANE PROTEIN"/>
    <property type="match status" value="1"/>
</dbReference>
<feature type="transmembrane region" description="Helical" evidence="7">
    <location>
        <begin position="174"/>
        <end position="190"/>
    </location>
</feature>
<evidence type="ECO:0000256" key="2">
    <source>
        <dbReference type="ARBA" id="ARBA00008193"/>
    </source>
</evidence>
<evidence type="ECO:0000313" key="10">
    <source>
        <dbReference type="Proteomes" id="UP000471052"/>
    </source>
</evidence>
<evidence type="ECO:0000259" key="8">
    <source>
        <dbReference type="Pfam" id="PF03458"/>
    </source>
</evidence>
<feature type="domain" description="Glycine transporter" evidence="8">
    <location>
        <begin position="95"/>
        <end position="166"/>
    </location>
</feature>
<dbReference type="InterPro" id="IPR005115">
    <property type="entry name" value="Gly_transporter"/>
</dbReference>
<dbReference type="GO" id="GO:0005886">
    <property type="term" value="C:plasma membrane"/>
    <property type="evidence" value="ECO:0007669"/>
    <property type="project" value="UniProtKB-SubCell"/>
</dbReference>
<protein>
    <submittedName>
        <fullName evidence="9">Trimeric intracellular cation channel family protein</fullName>
    </submittedName>
</protein>
<comment type="similarity">
    <text evidence="2">Belongs to the UPF0126 family.</text>
</comment>
<comment type="caution">
    <text evidence="9">The sequence shown here is derived from an EMBL/GenBank/DDBJ whole genome shotgun (WGS) entry which is preliminary data.</text>
</comment>
<evidence type="ECO:0000256" key="6">
    <source>
        <dbReference type="ARBA" id="ARBA00023136"/>
    </source>
</evidence>
<comment type="subcellular location">
    <subcellularLocation>
        <location evidence="1">Cell membrane</location>
        <topology evidence="1">Multi-pass membrane protein</topology>
    </subcellularLocation>
</comment>
<keyword evidence="5 7" id="KW-1133">Transmembrane helix</keyword>
<feature type="transmembrane region" description="Helical" evidence="7">
    <location>
        <begin position="152"/>
        <end position="168"/>
    </location>
</feature>
<feature type="transmembrane region" description="Helical" evidence="7">
    <location>
        <begin position="6"/>
        <end position="25"/>
    </location>
</feature>
<feature type="transmembrane region" description="Helical" evidence="7">
    <location>
        <begin position="119"/>
        <end position="140"/>
    </location>
</feature>
<proteinExistence type="inferred from homology"/>
<evidence type="ECO:0000256" key="4">
    <source>
        <dbReference type="ARBA" id="ARBA00022692"/>
    </source>
</evidence>
<keyword evidence="6 7" id="KW-0472">Membrane</keyword>
<dbReference type="OrthoDB" id="9791874at2"/>
<evidence type="ECO:0000256" key="1">
    <source>
        <dbReference type="ARBA" id="ARBA00004651"/>
    </source>
</evidence>
<feature type="domain" description="Glycine transporter" evidence="8">
    <location>
        <begin position="8"/>
        <end position="80"/>
    </location>
</feature>
<sequence>MTIDVWDLLTIIGTIAFALSGAIVAMEEDFDILGMFILGFVTAFGGGAIRNLLIGLPIGTLWSQGDAFYFALAAMLLIMLFPNVVTKGWLKAEVLTDAIGLASFSVQGAMYAMKLHQPLSAVIVAAVLTGAGGGVVRDVLAGRKPGILRSEVYAGWSILAAFVLYFGIVTSDTGYYALVLVLVILRMIGYKRQWHLPKIKGKVTPHD</sequence>
<keyword evidence="3" id="KW-1003">Cell membrane</keyword>
<organism evidence="9 10">
    <name type="scientific">Streptococcus alactolyticus</name>
    <dbReference type="NCBI Taxonomy" id="29389"/>
    <lineage>
        <taxon>Bacteria</taxon>
        <taxon>Bacillati</taxon>
        <taxon>Bacillota</taxon>
        <taxon>Bacilli</taxon>
        <taxon>Lactobacillales</taxon>
        <taxon>Streptococcaceae</taxon>
        <taxon>Streptococcus</taxon>
    </lineage>
</organism>
<gene>
    <name evidence="9" type="ORF">FYJ82_06975</name>
</gene>
<reference evidence="9 10" key="1">
    <citation type="submission" date="2019-08" db="EMBL/GenBank/DDBJ databases">
        <title>In-depth cultivation of the pig gut microbiome towards novel bacterial diversity and tailored functional studies.</title>
        <authorList>
            <person name="Wylensek D."/>
            <person name="Hitch T.C.A."/>
            <person name="Clavel T."/>
        </authorList>
    </citation>
    <scope>NUCLEOTIDE SEQUENCE [LARGE SCALE GENOMIC DNA]</scope>
    <source>
        <strain evidence="9 10">BL-178-WT-3A</strain>
    </source>
</reference>
<dbReference type="Pfam" id="PF03458">
    <property type="entry name" value="Gly_transporter"/>
    <property type="match status" value="2"/>
</dbReference>
<evidence type="ECO:0000256" key="5">
    <source>
        <dbReference type="ARBA" id="ARBA00022989"/>
    </source>
</evidence>